<dbReference type="Proteomes" id="UP000653797">
    <property type="component" value="Unassembled WGS sequence"/>
</dbReference>
<feature type="transmembrane region" description="Helical" evidence="9">
    <location>
        <begin position="345"/>
        <end position="362"/>
    </location>
</feature>
<comment type="catalytic activity">
    <reaction evidence="1">
        <text>ATP + protein L-histidine = ADP + protein N-phospho-L-histidine.</text>
        <dbReference type="EC" id="2.7.13.3"/>
    </reaction>
</comment>
<dbReference type="AlphaFoldDB" id="A0A927AXV9"/>
<keyword evidence="8" id="KW-0902">Two-component regulatory system</keyword>
<dbReference type="PROSITE" id="PS50109">
    <property type="entry name" value="HIS_KIN"/>
    <property type="match status" value="1"/>
</dbReference>
<feature type="transmembrane region" description="Helical" evidence="9">
    <location>
        <begin position="253"/>
        <end position="276"/>
    </location>
</feature>
<keyword evidence="9" id="KW-0472">Membrane</keyword>
<evidence type="ECO:0000256" key="1">
    <source>
        <dbReference type="ARBA" id="ARBA00000085"/>
    </source>
</evidence>
<dbReference type="InterPro" id="IPR011622">
    <property type="entry name" value="7TMR_DISM_rcpt_extracell_dom2"/>
</dbReference>
<feature type="transmembrane region" description="Helical" evidence="9">
    <location>
        <begin position="191"/>
        <end position="213"/>
    </location>
</feature>
<sequence>MYRLIRKILIIGHLWLIVSISHALAQVILTDSSTRYTIGRRIDILEDPNHQFRTLNQVIREPYRSQFIRSIQETPNRGYSTSDYWVRFDLADQATTDRSWLLEIGFGNFSEIDLYFVSKQTGRIIHKRGGELLGRQGREISYNTYVFHMPIKPGDQQTVFIRLSSTFGQATFPIYLWRADTFVQSAQVSGLLWGVYYGILLSVFLYHLTLLLFIRERGHIQLLTLYLGAYILWELSRGFCLGVRFLWVGNEWLTTYSLPTFFTLMISTFLLFYSSVLDLKRVAPRLNTILYGLIGFSVVGWVLTLLNIQGLSKNLIITSVGLVDGLFIIFLGAYSWQLGYRPARYYWAAAVLLFLGGLIHSLNRAGVIPGADFFVHYTLNLGSVLEFIFLTIGLADTLRLEKKQKAQLQQEMDHKVEAAELRGLTEERERVSSEIHDNVGNSLLTLRQSLRGLQSETGTALSYEKLERMVQETYDEVRKIVNNLLPDEFQQKGISLALQELVDTLNRSGQTQFYLLLSGTETNLKPSTQFQLYLIIVELINNTIKHADATEVSIRFVTINRILTVSIRDNGVGLPLLSKLENGRGWTNIRNRLERIGGSIHLDALVEKGTSVVVHVPLIEGYDQSGRI</sequence>
<evidence type="ECO:0000256" key="8">
    <source>
        <dbReference type="ARBA" id="ARBA00023012"/>
    </source>
</evidence>
<dbReference type="Gene3D" id="3.30.565.10">
    <property type="entry name" value="Histidine kinase-like ATPase, C-terminal domain"/>
    <property type="match status" value="1"/>
</dbReference>
<accession>A0A927AXV9</accession>
<dbReference type="Pfam" id="PF02518">
    <property type="entry name" value="HATPase_c"/>
    <property type="match status" value="1"/>
</dbReference>
<dbReference type="EMBL" id="JACXAA010000001">
    <property type="protein sequence ID" value="MBD2751849.1"/>
    <property type="molecule type" value="Genomic_DNA"/>
</dbReference>
<evidence type="ECO:0000313" key="11">
    <source>
        <dbReference type="EMBL" id="MBD2751849.1"/>
    </source>
</evidence>
<dbReference type="InterPro" id="IPR036890">
    <property type="entry name" value="HATPase_C_sf"/>
</dbReference>
<reference evidence="11" key="1">
    <citation type="submission" date="2020-09" db="EMBL/GenBank/DDBJ databases">
        <authorList>
            <person name="Kim M.K."/>
        </authorList>
    </citation>
    <scope>NUCLEOTIDE SEQUENCE</scope>
    <source>
        <strain evidence="11">BT704</strain>
    </source>
</reference>
<keyword evidence="3" id="KW-0597">Phosphoprotein</keyword>
<feature type="transmembrane region" description="Helical" evidence="9">
    <location>
        <begin position="288"/>
        <end position="308"/>
    </location>
</feature>
<dbReference type="GO" id="GO:0046983">
    <property type="term" value="F:protein dimerization activity"/>
    <property type="evidence" value="ECO:0007669"/>
    <property type="project" value="InterPro"/>
</dbReference>
<keyword evidence="6" id="KW-0418">Kinase</keyword>
<keyword evidence="12" id="KW-1185">Reference proteome</keyword>
<dbReference type="Gene3D" id="2.60.40.2380">
    <property type="match status" value="1"/>
</dbReference>
<evidence type="ECO:0000313" key="12">
    <source>
        <dbReference type="Proteomes" id="UP000653797"/>
    </source>
</evidence>
<dbReference type="CDD" id="cd16917">
    <property type="entry name" value="HATPase_UhpB-NarQ-NarX-like"/>
    <property type="match status" value="1"/>
</dbReference>
<dbReference type="InterPro" id="IPR003594">
    <property type="entry name" value="HATPase_dom"/>
</dbReference>
<dbReference type="Pfam" id="PF07730">
    <property type="entry name" value="HisKA_3"/>
    <property type="match status" value="1"/>
</dbReference>
<dbReference type="RefSeq" id="WP_191037475.1">
    <property type="nucleotide sequence ID" value="NZ_JACXAA010000001.1"/>
</dbReference>
<feature type="transmembrane region" description="Helical" evidence="9">
    <location>
        <begin position="225"/>
        <end position="247"/>
    </location>
</feature>
<dbReference type="GO" id="GO:0005524">
    <property type="term" value="F:ATP binding"/>
    <property type="evidence" value="ECO:0007669"/>
    <property type="project" value="UniProtKB-KW"/>
</dbReference>
<dbReference type="InterPro" id="IPR011623">
    <property type="entry name" value="7TMR_DISM_rcpt_extracell_dom1"/>
</dbReference>
<keyword evidence="4" id="KW-0808">Transferase</keyword>
<dbReference type="GO" id="GO:0016020">
    <property type="term" value="C:membrane"/>
    <property type="evidence" value="ECO:0007669"/>
    <property type="project" value="InterPro"/>
</dbReference>
<feature type="domain" description="Histidine kinase" evidence="10">
    <location>
        <begin position="434"/>
        <end position="620"/>
    </location>
</feature>
<dbReference type="InterPro" id="IPR011712">
    <property type="entry name" value="Sig_transdc_His_kin_sub3_dim/P"/>
</dbReference>
<evidence type="ECO:0000256" key="9">
    <source>
        <dbReference type="SAM" id="Phobius"/>
    </source>
</evidence>
<feature type="transmembrane region" description="Helical" evidence="9">
    <location>
        <begin position="314"/>
        <end position="333"/>
    </location>
</feature>
<evidence type="ECO:0000256" key="3">
    <source>
        <dbReference type="ARBA" id="ARBA00022553"/>
    </source>
</evidence>
<dbReference type="SUPFAM" id="SSF55874">
    <property type="entry name" value="ATPase domain of HSP90 chaperone/DNA topoisomerase II/histidine kinase"/>
    <property type="match status" value="1"/>
</dbReference>
<dbReference type="InterPro" id="IPR005467">
    <property type="entry name" value="His_kinase_dom"/>
</dbReference>
<dbReference type="Gene3D" id="1.20.5.1930">
    <property type="match status" value="1"/>
</dbReference>
<evidence type="ECO:0000256" key="6">
    <source>
        <dbReference type="ARBA" id="ARBA00022777"/>
    </source>
</evidence>
<evidence type="ECO:0000256" key="5">
    <source>
        <dbReference type="ARBA" id="ARBA00022741"/>
    </source>
</evidence>
<evidence type="ECO:0000256" key="2">
    <source>
        <dbReference type="ARBA" id="ARBA00012438"/>
    </source>
</evidence>
<dbReference type="Pfam" id="PF07696">
    <property type="entry name" value="7TMR-DISMED2"/>
    <property type="match status" value="1"/>
</dbReference>
<feature type="transmembrane region" description="Helical" evidence="9">
    <location>
        <begin position="374"/>
        <end position="395"/>
    </location>
</feature>
<keyword evidence="9" id="KW-1133">Transmembrane helix</keyword>
<gene>
    <name evidence="11" type="ORF">IC230_03025</name>
</gene>
<dbReference type="GO" id="GO:0000155">
    <property type="term" value="F:phosphorelay sensor kinase activity"/>
    <property type="evidence" value="ECO:0007669"/>
    <property type="project" value="InterPro"/>
</dbReference>
<keyword evidence="9" id="KW-0812">Transmembrane</keyword>
<evidence type="ECO:0000256" key="4">
    <source>
        <dbReference type="ARBA" id="ARBA00022679"/>
    </source>
</evidence>
<dbReference type="SMART" id="SM00387">
    <property type="entry name" value="HATPase_c"/>
    <property type="match status" value="1"/>
</dbReference>
<dbReference type="PANTHER" id="PTHR24421:SF10">
    <property type="entry name" value="NITRATE_NITRITE SENSOR PROTEIN NARQ"/>
    <property type="match status" value="1"/>
</dbReference>
<dbReference type="InterPro" id="IPR050482">
    <property type="entry name" value="Sensor_HK_TwoCompSys"/>
</dbReference>
<proteinExistence type="predicted"/>
<dbReference type="Pfam" id="PF07695">
    <property type="entry name" value="7TMR-DISM_7TM"/>
    <property type="match status" value="1"/>
</dbReference>
<evidence type="ECO:0000256" key="7">
    <source>
        <dbReference type="ARBA" id="ARBA00022840"/>
    </source>
</evidence>
<dbReference type="PANTHER" id="PTHR24421">
    <property type="entry name" value="NITRATE/NITRITE SENSOR PROTEIN NARX-RELATED"/>
    <property type="match status" value="1"/>
</dbReference>
<dbReference type="EC" id="2.7.13.3" evidence="2"/>
<name>A0A927AXV9_9BACT</name>
<comment type="caution">
    <text evidence="11">The sequence shown here is derived from an EMBL/GenBank/DDBJ whole genome shotgun (WGS) entry which is preliminary data.</text>
</comment>
<keyword evidence="5" id="KW-0547">Nucleotide-binding</keyword>
<keyword evidence="7" id="KW-0067">ATP-binding</keyword>
<organism evidence="11 12">
    <name type="scientific">Spirosoma validum</name>
    <dbReference type="NCBI Taxonomy" id="2771355"/>
    <lineage>
        <taxon>Bacteria</taxon>
        <taxon>Pseudomonadati</taxon>
        <taxon>Bacteroidota</taxon>
        <taxon>Cytophagia</taxon>
        <taxon>Cytophagales</taxon>
        <taxon>Cytophagaceae</taxon>
        <taxon>Spirosoma</taxon>
    </lineage>
</organism>
<protein>
    <recommendedName>
        <fullName evidence="2">histidine kinase</fullName>
        <ecNumber evidence="2">2.7.13.3</ecNumber>
    </recommendedName>
</protein>
<evidence type="ECO:0000259" key="10">
    <source>
        <dbReference type="PROSITE" id="PS50109"/>
    </source>
</evidence>